<feature type="signal peptide" evidence="11">
    <location>
        <begin position="1"/>
        <end position="20"/>
    </location>
</feature>
<dbReference type="Gene3D" id="1.10.510.10">
    <property type="entry name" value="Transferase(Phosphotransferase) domain 1"/>
    <property type="match status" value="1"/>
</dbReference>
<evidence type="ECO:0000256" key="1">
    <source>
        <dbReference type="ARBA" id="ARBA00004167"/>
    </source>
</evidence>
<dbReference type="InterPro" id="IPR001611">
    <property type="entry name" value="Leu-rich_rpt"/>
</dbReference>
<evidence type="ECO:0000256" key="7">
    <source>
        <dbReference type="ARBA" id="ARBA00023136"/>
    </source>
</evidence>
<organism evidence="13 14">
    <name type="scientific">Trifolium subterraneum</name>
    <name type="common">Subterranean clover</name>
    <dbReference type="NCBI Taxonomy" id="3900"/>
    <lineage>
        <taxon>Eukaryota</taxon>
        <taxon>Viridiplantae</taxon>
        <taxon>Streptophyta</taxon>
        <taxon>Embryophyta</taxon>
        <taxon>Tracheophyta</taxon>
        <taxon>Spermatophyta</taxon>
        <taxon>Magnoliopsida</taxon>
        <taxon>eudicotyledons</taxon>
        <taxon>Gunneridae</taxon>
        <taxon>Pentapetalae</taxon>
        <taxon>rosids</taxon>
        <taxon>fabids</taxon>
        <taxon>Fabales</taxon>
        <taxon>Fabaceae</taxon>
        <taxon>Papilionoideae</taxon>
        <taxon>50 kb inversion clade</taxon>
        <taxon>NPAAA clade</taxon>
        <taxon>Hologalegina</taxon>
        <taxon>IRL clade</taxon>
        <taxon>Trifolieae</taxon>
        <taxon>Trifolium</taxon>
    </lineage>
</organism>
<dbReference type="Pfam" id="PF08263">
    <property type="entry name" value="LRRNT_2"/>
    <property type="match status" value="2"/>
</dbReference>
<evidence type="ECO:0000256" key="11">
    <source>
        <dbReference type="SAM" id="SignalP"/>
    </source>
</evidence>
<evidence type="ECO:0000256" key="3">
    <source>
        <dbReference type="ARBA" id="ARBA00022692"/>
    </source>
</evidence>
<dbReference type="Gene3D" id="3.80.10.10">
    <property type="entry name" value="Ribonuclease Inhibitor"/>
    <property type="match status" value="2"/>
</dbReference>
<dbReference type="AlphaFoldDB" id="A0A2Z6LPI3"/>
<keyword evidence="4 11" id="KW-0732">Signal</keyword>
<comment type="subcellular location">
    <subcellularLocation>
        <location evidence="1">Membrane</location>
        <topology evidence="1">Single-pass membrane protein</topology>
    </subcellularLocation>
</comment>
<dbReference type="GO" id="GO:0016020">
    <property type="term" value="C:membrane"/>
    <property type="evidence" value="ECO:0007669"/>
    <property type="project" value="UniProtKB-SubCell"/>
</dbReference>
<keyword evidence="6" id="KW-1133">Transmembrane helix</keyword>
<evidence type="ECO:0000259" key="12">
    <source>
        <dbReference type="Pfam" id="PF08263"/>
    </source>
</evidence>
<evidence type="ECO:0000256" key="6">
    <source>
        <dbReference type="ARBA" id="ARBA00022989"/>
    </source>
</evidence>
<evidence type="ECO:0000256" key="10">
    <source>
        <dbReference type="SAM" id="MobiDB-lite"/>
    </source>
</evidence>
<proteinExistence type="predicted"/>
<feature type="domain" description="Leucine-rich repeat-containing N-terminal plant-type" evidence="12">
    <location>
        <begin position="22"/>
        <end position="58"/>
    </location>
</feature>
<dbReference type="FunFam" id="3.80.10.10:FF:000129">
    <property type="entry name" value="Leucine-rich repeat receptor-like kinase"/>
    <property type="match status" value="1"/>
</dbReference>
<evidence type="ECO:0000313" key="14">
    <source>
        <dbReference type="Proteomes" id="UP000242715"/>
    </source>
</evidence>
<keyword evidence="2" id="KW-0433">Leucine-rich repeat</keyword>
<dbReference type="OrthoDB" id="1607253at2759"/>
<reference evidence="14" key="1">
    <citation type="journal article" date="2017" name="Front. Plant Sci.">
        <title>Climate Clever Clovers: New Paradigm to Reduce the Environmental Footprint of Ruminants by Breeding Low Methanogenic Forages Utilizing Haplotype Variation.</title>
        <authorList>
            <person name="Kaur P."/>
            <person name="Appels R."/>
            <person name="Bayer P.E."/>
            <person name="Keeble-Gagnere G."/>
            <person name="Wang J."/>
            <person name="Hirakawa H."/>
            <person name="Shirasawa K."/>
            <person name="Vercoe P."/>
            <person name="Stefanova K."/>
            <person name="Durmic Z."/>
            <person name="Nichols P."/>
            <person name="Revell C."/>
            <person name="Isobe S.N."/>
            <person name="Edwards D."/>
            <person name="Erskine W."/>
        </authorList>
    </citation>
    <scope>NUCLEOTIDE SEQUENCE [LARGE SCALE GENOMIC DNA]</scope>
    <source>
        <strain evidence="14">cv. Daliak</strain>
    </source>
</reference>
<dbReference type="InterPro" id="IPR003591">
    <property type="entry name" value="Leu-rich_rpt_typical-subtyp"/>
</dbReference>
<dbReference type="SMART" id="SM00369">
    <property type="entry name" value="LRR_TYP"/>
    <property type="match status" value="6"/>
</dbReference>
<evidence type="ECO:0000256" key="4">
    <source>
        <dbReference type="ARBA" id="ARBA00022729"/>
    </source>
</evidence>
<feature type="region of interest" description="Disordered" evidence="10">
    <location>
        <begin position="577"/>
        <end position="606"/>
    </location>
</feature>
<feature type="chain" id="PRO_5016422417" description="Leucine-rich repeat-containing N-terminal plant-type domain-containing protein" evidence="11">
    <location>
        <begin position="21"/>
        <end position="606"/>
    </location>
</feature>
<evidence type="ECO:0000256" key="2">
    <source>
        <dbReference type="ARBA" id="ARBA00022614"/>
    </source>
</evidence>
<dbReference type="EMBL" id="DF973212">
    <property type="protein sequence ID" value="GAU20412.1"/>
    <property type="molecule type" value="Genomic_DNA"/>
</dbReference>
<keyword evidence="7" id="KW-0472">Membrane</keyword>
<dbReference type="FunFam" id="3.80.10.10:FF:000190">
    <property type="entry name" value="Receptor-like kinase TMK4"/>
    <property type="match status" value="1"/>
</dbReference>
<dbReference type="InterPro" id="IPR011009">
    <property type="entry name" value="Kinase-like_dom_sf"/>
</dbReference>
<keyword evidence="3" id="KW-0812">Transmembrane</keyword>
<dbReference type="SUPFAM" id="SSF52058">
    <property type="entry name" value="L domain-like"/>
    <property type="match status" value="2"/>
</dbReference>
<gene>
    <name evidence="13" type="ORF">TSUD_12300</name>
</gene>
<dbReference type="PANTHER" id="PTHR47986:SF6">
    <property type="entry name" value="TRANSFERASE, PROTEIN KINASE RLK-PELLE-LRR-IX FAMILY-RELATED"/>
    <property type="match status" value="1"/>
</dbReference>
<accession>A0A2Z6LPI3</accession>
<dbReference type="PANTHER" id="PTHR47986">
    <property type="entry name" value="OSJNBA0070M12.3 PROTEIN"/>
    <property type="match status" value="1"/>
</dbReference>
<feature type="domain" description="Leucine-rich repeat-containing N-terminal plant-type" evidence="12">
    <location>
        <begin position="324"/>
        <end position="359"/>
    </location>
</feature>
<dbReference type="InterPro" id="IPR032675">
    <property type="entry name" value="LRR_dom_sf"/>
</dbReference>
<protein>
    <recommendedName>
        <fullName evidence="12">Leucine-rich repeat-containing N-terminal plant-type domain-containing protein</fullName>
    </recommendedName>
</protein>
<keyword evidence="9" id="KW-0325">Glycoprotein</keyword>
<evidence type="ECO:0000313" key="13">
    <source>
        <dbReference type="EMBL" id="GAU20412.1"/>
    </source>
</evidence>
<sequence length="606" mass="66733">MGFGVSYVVLFSVMFVCAWSQDDDAAVMQKLKTLISKNNHNLDWSNNDFCLWEGIRCNGKRVTSISFNSSTVQGDLPDEEWVQLTELTDFHCSVNNLSGAFPHMPNSLQRLYINNNSFTSMPDDFFNNLTNLIEVTIDFNLFSKWQIPSSLKNCLALKKFSAMNANLVGEIPELLFGTETLSSLTDLMLSYNFLEGNLPNSLSGSTIETLWLNNQNGNKLNGTLFVLQNMTSLKEIWVQSNAFTGPIPDLSNLDQLVTVSFRDNELTGVVPSSLTSLQSLKSVILANNNLQGSYPKFGKGVTVEMNGNNFCTMDVGQPCSPLVNALLSVVEPFGYPLNLVQSWKGNDPCNGSWSGIGCSNGNITSIDFRNKGISGSISPSFASLSSLTTLLLANNNLTGTIPKELASMPALKLLDVSNNSLYGQIPLFRAVTGRVTTKVDVYSYGVILMEIITGRRALDNSEPEENMHLVTWFRRILLNKGSFEKVIDPAMDINEEGLESFKDIAGLASHCCAREPHQRPEMGQIVNVLAPLVEIWKPAEPDDDDMYGIDFDMSLPQVLSKWQNLEGTSNALDVSSSVSASYENTQSSIPPRSPRFANPYTSADAR</sequence>
<dbReference type="SUPFAM" id="SSF56112">
    <property type="entry name" value="Protein kinase-like (PK-like)"/>
    <property type="match status" value="1"/>
</dbReference>
<dbReference type="Pfam" id="PF13855">
    <property type="entry name" value="LRR_8"/>
    <property type="match status" value="1"/>
</dbReference>
<evidence type="ECO:0000256" key="5">
    <source>
        <dbReference type="ARBA" id="ARBA00022737"/>
    </source>
</evidence>
<feature type="compositionally biased region" description="Polar residues" evidence="10">
    <location>
        <begin position="577"/>
        <end position="590"/>
    </location>
</feature>
<dbReference type="Pfam" id="PF00560">
    <property type="entry name" value="LRR_1"/>
    <property type="match status" value="1"/>
</dbReference>
<dbReference type="Proteomes" id="UP000242715">
    <property type="component" value="Unassembled WGS sequence"/>
</dbReference>
<evidence type="ECO:0000256" key="9">
    <source>
        <dbReference type="ARBA" id="ARBA00023180"/>
    </source>
</evidence>
<evidence type="ECO:0000256" key="8">
    <source>
        <dbReference type="ARBA" id="ARBA00023170"/>
    </source>
</evidence>
<dbReference type="InterPro" id="IPR013210">
    <property type="entry name" value="LRR_N_plant-typ"/>
</dbReference>
<keyword evidence="5" id="KW-0677">Repeat</keyword>
<dbReference type="InterPro" id="IPR052422">
    <property type="entry name" value="Auxin_Ser/Thr_Kinase"/>
</dbReference>
<keyword evidence="8" id="KW-0675">Receptor</keyword>
<keyword evidence="14" id="KW-1185">Reference proteome</keyword>
<name>A0A2Z6LPI3_TRISU</name>